<dbReference type="AlphaFoldDB" id="A0AAV4NXK1"/>
<keyword evidence="3" id="KW-1185">Reference proteome</keyword>
<comment type="caution">
    <text evidence="2">The sequence shown here is derived from an EMBL/GenBank/DDBJ whole genome shotgun (WGS) entry which is preliminary data.</text>
</comment>
<sequence>MEANACCVSKVPARNNSDPSFHHSQKEDEEQEDDEAPFSFLYLQNIDGDIACLMLTSIGLFSTIRFAFFRSELNSCVIIYITHKFELQ</sequence>
<accession>A0AAV4NXK1</accession>
<evidence type="ECO:0000313" key="3">
    <source>
        <dbReference type="Proteomes" id="UP001054837"/>
    </source>
</evidence>
<evidence type="ECO:0000256" key="1">
    <source>
        <dbReference type="SAM" id="MobiDB-lite"/>
    </source>
</evidence>
<evidence type="ECO:0000313" key="2">
    <source>
        <dbReference type="EMBL" id="GIX89473.1"/>
    </source>
</evidence>
<proteinExistence type="predicted"/>
<protein>
    <submittedName>
        <fullName evidence="2">Uncharacterized protein</fullName>
    </submittedName>
</protein>
<gene>
    <name evidence="2" type="ORF">CDAR_176321</name>
</gene>
<organism evidence="2 3">
    <name type="scientific">Caerostris darwini</name>
    <dbReference type="NCBI Taxonomy" id="1538125"/>
    <lineage>
        <taxon>Eukaryota</taxon>
        <taxon>Metazoa</taxon>
        <taxon>Ecdysozoa</taxon>
        <taxon>Arthropoda</taxon>
        <taxon>Chelicerata</taxon>
        <taxon>Arachnida</taxon>
        <taxon>Araneae</taxon>
        <taxon>Araneomorphae</taxon>
        <taxon>Entelegynae</taxon>
        <taxon>Araneoidea</taxon>
        <taxon>Araneidae</taxon>
        <taxon>Caerostris</taxon>
    </lineage>
</organism>
<name>A0AAV4NXK1_9ARAC</name>
<dbReference type="EMBL" id="BPLQ01002182">
    <property type="protein sequence ID" value="GIX89473.1"/>
    <property type="molecule type" value="Genomic_DNA"/>
</dbReference>
<feature type="region of interest" description="Disordered" evidence="1">
    <location>
        <begin position="1"/>
        <end position="35"/>
    </location>
</feature>
<dbReference type="Proteomes" id="UP001054837">
    <property type="component" value="Unassembled WGS sequence"/>
</dbReference>
<reference evidence="2 3" key="1">
    <citation type="submission" date="2021-06" db="EMBL/GenBank/DDBJ databases">
        <title>Caerostris darwini draft genome.</title>
        <authorList>
            <person name="Kono N."/>
            <person name="Arakawa K."/>
        </authorList>
    </citation>
    <scope>NUCLEOTIDE SEQUENCE [LARGE SCALE GENOMIC DNA]</scope>
</reference>